<dbReference type="Gene3D" id="2.130.10.10">
    <property type="entry name" value="YVTN repeat-like/Quinoprotein amine dehydrogenase"/>
    <property type="match status" value="2"/>
</dbReference>
<keyword evidence="3" id="KW-1185">Reference proteome</keyword>
<sequence length="1452" mass="157641">MSGDAQRVALLCGTAHYDYQDEDLLVVPDELRTVEDLFTRLGYQVPKPLLDLTTEGFRRALTSWAENTDTDHAAVVYYTGHGEYDERKGRHYLLFKDSRLGQYTGTALATDDLIGIVTENKIRRLLLIIDTCFAGRGASDAVRAHARQVQFQLNTGRADLSEVTELSVVIASRAQEEAGEGAFAEAFAWAIDNSRDGGNRQRWLSLPSLIADINSRLGNSQHAAYNAYSEGFSFFPNPRYVPDLPDQDEAPMDLAEQGNWLSPEGQRRRAELIAHFGPRGRGADGIGGDRSYFTGRAAALAHLADWLNSSPTGPDRNLVVTGGPGVGKSSLLGRLVLLADSSRRATLHDVTTDIPLPRRAVDVAIHARHSQLEDIVSGIADAAGLATEDPTDLLEALHHRTEPLFILIDALDEAGPVGGTEPTRIAVALLVPMAELECVRLLIGTRPHVGEQLGSGFGRLDLDDLRWTSADDIETYARKLLLAPDGPGSQSPYTEAGSPLVPVAREIAHRAGGVYLIARLLARALAQQDQVVDVRSPRWLEQFPVLGDTDAVGEAFHWSLRTRLGAREPLGRALLAALAFAEGVGLAPGTAWLAIARTFTDEAVTEDDLRWILREAAPYLVEQTDPHGRSVYRLYHEAFAEDLRPAPASDAGRRVARALLAAVPMDVETGTRDWPKADRYLIDHLATHLTRHGLLPEVITDPLFLLTVDDASLHRALATALPDMRNDPHLRHAVAAADAWLRCAPHLRRESDLNARAAQLNLAATQTHAAQLAVVVKHRFPDLTFDVEWESLQDAAPYRAVGGFDSRIGAVAAFRLDGRPVIATTEAPHRVRLWDLDTGEELDELPVRRQESCPVVELAACDDGAGAWLLMRTSDSVTVWDVKGRCPAGPAYRKKSIWQSRLTVVNGSPVAILLDAKGIHVVETATGLRRLRLSDGLGGKIHSYALACGTHEGQLIVAAGGSCHVEDYNPDLSANSTHFILSITRHVIDPATWTKVESWRAGYGRETIDDLTVCGDKVYVATSGLMRTGPRPSSWLTEIDCGPSPQVRVAGVLPGESIPLVVGSVDGGIVATRGTPKDDQVVAFVATDDRAQPMITLPLEHGKVVVTTSTAAGGGTLKAWTIPIDGPKELTASLPDGSGKEKSALSFGRVGEKKMVLGRRGGDWIALDPESGRSITPWPFSKAVEGLVPARDPDLPAVTRLEIRKRSQKICFTTPQGRSAPPCRLRVRESAALAVAGTRTTDHLLVAHTGRRLLLWDLPSGKRQRARHLWAECFGFGGTTPTLDVARIGDRTYAALGRAPGRPVRVYELPSCTPVRVLHHESKVIKNRHTELVMAIGDWGGRPVVARAHRNGYVTVQDVRTDRQLMRWQVPDGNDAVRLRPLMSDGREGLLVLCSDDSLVLLELLDGTDAAPACRIRIGTRVDAWTLISSELVAVQTAAGPLCLRLPVLGGS</sequence>
<evidence type="ECO:0000259" key="1">
    <source>
        <dbReference type="PROSITE" id="PS50837"/>
    </source>
</evidence>
<comment type="caution">
    <text evidence="2">The sequence shown here is derived from an EMBL/GenBank/DDBJ whole genome shotgun (WGS) entry which is preliminary data.</text>
</comment>
<dbReference type="Gene3D" id="3.40.50.300">
    <property type="entry name" value="P-loop containing nucleotide triphosphate hydrolases"/>
    <property type="match status" value="1"/>
</dbReference>
<dbReference type="Pfam" id="PF05729">
    <property type="entry name" value="NACHT"/>
    <property type="match status" value="1"/>
</dbReference>
<dbReference type="Pfam" id="PF00656">
    <property type="entry name" value="Peptidase_C14"/>
    <property type="match status" value="1"/>
</dbReference>
<dbReference type="PANTHER" id="PTHR22576:SF41">
    <property type="entry name" value="CASPASE 14, APOPTOSIS-RELATED CYSTEINE PEPTIDASE"/>
    <property type="match status" value="1"/>
</dbReference>
<organism evidence="2 3">
    <name type="scientific">Streptomyces acidicola</name>
    <dbReference type="NCBI Taxonomy" id="2596892"/>
    <lineage>
        <taxon>Bacteria</taxon>
        <taxon>Bacillati</taxon>
        <taxon>Actinomycetota</taxon>
        <taxon>Actinomycetes</taxon>
        <taxon>Kitasatosporales</taxon>
        <taxon>Streptomycetaceae</taxon>
        <taxon>Streptomyces</taxon>
    </lineage>
</organism>
<dbReference type="InterPro" id="IPR011600">
    <property type="entry name" value="Pept_C14_caspase"/>
</dbReference>
<dbReference type="EMBL" id="VMNX01000150">
    <property type="protein sequence ID" value="MPY52698.1"/>
    <property type="molecule type" value="Genomic_DNA"/>
</dbReference>
<evidence type="ECO:0000313" key="2">
    <source>
        <dbReference type="EMBL" id="MPY52698.1"/>
    </source>
</evidence>
<protein>
    <submittedName>
        <fullName evidence="2">NACHT domain-containing protein</fullName>
    </submittedName>
</protein>
<reference evidence="2 3" key="1">
    <citation type="submission" date="2019-09" db="EMBL/GenBank/DDBJ databases">
        <authorList>
            <person name="Duangmal K."/>
            <person name="Teo W.F.A."/>
            <person name="Lipun K."/>
        </authorList>
    </citation>
    <scope>NUCLEOTIDE SEQUENCE [LARGE SCALE GENOMIC DNA]</scope>
    <source>
        <strain evidence="2 3">K1PN6</strain>
    </source>
</reference>
<dbReference type="InterPro" id="IPR011047">
    <property type="entry name" value="Quinoprotein_ADH-like_sf"/>
</dbReference>
<dbReference type="InterPro" id="IPR015943">
    <property type="entry name" value="WD40/YVTN_repeat-like_dom_sf"/>
</dbReference>
<accession>A0A5N8X1J0</accession>
<dbReference type="Gene3D" id="3.40.50.1460">
    <property type="match status" value="1"/>
</dbReference>
<dbReference type="PROSITE" id="PS50837">
    <property type="entry name" value="NACHT"/>
    <property type="match status" value="1"/>
</dbReference>
<dbReference type="InterPro" id="IPR007111">
    <property type="entry name" value="NACHT_NTPase"/>
</dbReference>
<dbReference type="GO" id="GO:0004197">
    <property type="term" value="F:cysteine-type endopeptidase activity"/>
    <property type="evidence" value="ECO:0007669"/>
    <property type="project" value="InterPro"/>
</dbReference>
<feature type="domain" description="NACHT" evidence="1">
    <location>
        <begin position="316"/>
        <end position="447"/>
    </location>
</feature>
<dbReference type="SUPFAM" id="SSF50998">
    <property type="entry name" value="Quinoprotein alcohol dehydrogenase-like"/>
    <property type="match status" value="2"/>
</dbReference>
<dbReference type="Proteomes" id="UP000373149">
    <property type="component" value="Unassembled WGS sequence"/>
</dbReference>
<dbReference type="InterPro" id="IPR052039">
    <property type="entry name" value="Caspase-related_regulators"/>
</dbReference>
<evidence type="ECO:0000313" key="3">
    <source>
        <dbReference type="Proteomes" id="UP000373149"/>
    </source>
</evidence>
<name>A0A5N8X1J0_9ACTN</name>
<gene>
    <name evidence="2" type="ORF">FPZ41_30670</name>
</gene>
<dbReference type="RefSeq" id="WP_152866900.1">
    <property type="nucleotide sequence ID" value="NZ_VMNX01000150.1"/>
</dbReference>
<dbReference type="GO" id="GO:0006508">
    <property type="term" value="P:proteolysis"/>
    <property type="evidence" value="ECO:0007669"/>
    <property type="project" value="InterPro"/>
</dbReference>
<dbReference type="PANTHER" id="PTHR22576">
    <property type="entry name" value="MUCOSA ASSOCIATED LYMPHOID TISSUE LYMPHOMA TRANSLOCATION PROTEIN 1/PARACASPASE"/>
    <property type="match status" value="1"/>
</dbReference>
<proteinExistence type="predicted"/>
<dbReference type="SUPFAM" id="SSF52540">
    <property type="entry name" value="P-loop containing nucleoside triphosphate hydrolases"/>
    <property type="match status" value="1"/>
</dbReference>
<dbReference type="InterPro" id="IPR027417">
    <property type="entry name" value="P-loop_NTPase"/>
</dbReference>